<dbReference type="AlphaFoldDB" id="A0A975SYC6"/>
<keyword evidence="4" id="KW-0347">Helicase</keyword>
<reference evidence="4" key="1">
    <citation type="submission" date="2021-06" db="EMBL/GenBank/DDBJ databases">
        <title>Complete genome sequence of Nocardioides sp. G188.</title>
        <authorList>
            <person name="Im W.-T."/>
        </authorList>
    </citation>
    <scope>NUCLEOTIDE SEQUENCE</scope>
    <source>
        <strain evidence="4">G188</strain>
    </source>
</reference>
<dbReference type="KEGG" id="nps:KRR39_23340"/>
<evidence type="ECO:0000313" key="4">
    <source>
        <dbReference type="EMBL" id="QWZ08219.1"/>
    </source>
</evidence>
<dbReference type="Pfam" id="PF13280">
    <property type="entry name" value="WYL"/>
    <property type="match status" value="1"/>
</dbReference>
<feature type="domain" description="Helicase XPB/Ssl2 N-terminal" evidence="3">
    <location>
        <begin position="511"/>
        <end position="633"/>
    </location>
</feature>
<dbReference type="Pfam" id="PF13625">
    <property type="entry name" value="Helicase_C_3"/>
    <property type="match status" value="1"/>
</dbReference>
<dbReference type="InterPro" id="IPR032830">
    <property type="entry name" value="XPB/Ssl2_N"/>
</dbReference>
<feature type="domain" description="WYL" evidence="2">
    <location>
        <begin position="740"/>
        <end position="802"/>
    </location>
</feature>
<keyword evidence="4" id="KW-0378">Hydrolase</keyword>
<evidence type="ECO:0000313" key="5">
    <source>
        <dbReference type="Proteomes" id="UP000683575"/>
    </source>
</evidence>
<evidence type="ECO:0000259" key="2">
    <source>
        <dbReference type="Pfam" id="PF13280"/>
    </source>
</evidence>
<dbReference type="Proteomes" id="UP000683575">
    <property type="component" value="Chromosome"/>
</dbReference>
<dbReference type="InterPro" id="IPR026881">
    <property type="entry name" value="WYL_dom"/>
</dbReference>
<evidence type="ECO:0000259" key="3">
    <source>
        <dbReference type="Pfam" id="PF13625"/>
    </source>
</evidence>
<gene>
    <name evidence="4" type="ORF">KRR39_23340</name>
</gene>
<keyword evidence="4" id="KW-0067">ATP-binding</keyword>
<keyword evidence="5" id="KW-1185">Reference proteome</keyword>
<feature type="compositionally biased region" description="Basic and acidic residues" evidence="1">
    <location>
        <begin position="201"/>
        <end position="216"/>
    </location>
</feature>
<feature type="region of interest" description="Disordered" evidence="1">
    <location>
        <begin position="201"/>
        <end position="223"/>
    </location>
</feature>
<dbReference type="EMBL" id="CP077062">
    <property type="protein sequence ID" value="QWZ08219.1"/>
    <property type="molecule type" value="Genomic_DNA"/>
</dbReference>
<dbReference type="PROSITE" id="PS52050">
    <property type="entry name" value="WYL"/>
    <property type="match status" value="1"/>
</dbReference>
<sequence>MSTPRQGSAPRTLADQLRGWSDAELAALLRARPDLATPTPQDTSQLASRAGTRASVLRAVDQLTLLELTVLDAVLALGGTAATSTLHTVVNAEPAAVDAALAKVRRLALVWGTDEALRALSVLTEVVGTKISRLGQPLAVLMAPYGPSRVTTLARDLGLTPSGNRHEDVDAVAAHLSDPAEVAKLVAEVDDQARAILEHLADEGKDGSVESTERTLSRGGGGSPVDQLLARGLLVARDRRHVAVPREVAICLRDGRTTGARADLEPELATSARDAALVDRAAAGAAFELVRHVELLLEHWGTTPPSALRAGGLGVRDLKATAELLHTDERTAALHVEIALAADLLATGTSGDGDAVWLPTETFDIWSAASVADRWTRLALAWLDCPRLVGLVGGREAGKPVNALVPDLERMWLPETRRAALEQVAALEPGTVLAAGTGVPSLVERMAWLRPRRPSVRAQAVAWVTEEAAVVGVTALGGMSVHGRALLSTDDPQHHAPAALGPLLPEPIDHVLLQADLTAVAPGPLEQDLARHLSVVADIESRGGATVYRFTEGSVRRAFDSGWSAAEVHAFLAGSSRTPVPQALSYLVDDVSRRFGTIRVGAAESFLRSDDEAALTELVHHPKSSGLRLRRIAPTVVVSDVPLDVLLPRLRELGSAPVVEAPDGTVRLARRETLRARTVRRRPGPGDASPFPGPLDAHGAARLAARVASTVTAIRAGDRAAANRPAPGLRAAEPTTPASTLAVLRESVETGTSVWIGYVDNHGSTVERVVDPVRVEAGWLSAYDHRTEDVRSFAVHRITAVRRLDQ</sequence>
<evidence type="ECO:0000256" key="1">
    <source>
        <dbReference type="SAM" id="MobiDB-lite"/>
    </source>
</evidence>
<organism evidence="4 5">
    <name type="scientific">Nocardioides panacis</name>
    <dbReference type="NCBI Taxonomy" id="2849501"/>
    <lineage>
        <taxon>Bacteria</taxon>
        <taxon>Bacillati</taxon>
        <taxon>Actinomycetota</taxon>
        <taxon>Actinomycetes</taxon>
        <taxon>Propionibacteriales</taxon>
        <taxon>Nocardioidaceae</taxon>
        <taxon>Nocardioides</taxon>
    </lineage>
</organism>
<dbReference type="GO" id="GO:0004386">
    <property type="term" value="F:helicase activity"/>
    <property type="evidence" value="ECO:0007669"/>
    <property type="project" value="UniProtKB-KW"/>
</dbReference>
<name>A0A975SYC6_9ACTN</name>
<protein>
    <submittedName>
        <fullName evidence="4">Helicase C-terminal domain-containing protein</fullName>
    </submittedName>
</protein>
<dbReference type="RefSeq" id="WP_216939728.1">
    <property type="nucleotide sequence ID" value="NZ_CP077062.1"/>
</dbReference>
<keyword evidence="4" id="KW-0547">Nucleotide-binding</keyword>
<proteinExistence type="predicted"/>
<accession>A0A975SYC6</accession>